<evidence type="ECO:0008006" key="3">
    <source>
        <dbReference type="Google" id="ProtNLM"/>
    </source>
</evidence>
<protein>
    <recommendedName>
        <fullName evidence="3">DUF4878 domain-containing protein</fullName>
    </recommendedName>
</protein>
<evidence type="ECO:0000313" key="2">
    <source>
        <dbReference type="EMBL" id="VEN73686.1"/>
    </source>
</evidence>
<dbReference type="AlphaFoldDB" id="A0A484HH77"/>
<keyword evidence="1" id="KW-1133">Transmembrane helix</keyword>
<accession>A0A484HH77</accession>
<gene>
    <name evidence="2" type="ORF">EPICR_20153</name>
</gene>
<keyword evidence="1" id="KW-0812">Transmembrane</keyword>
<feature type="transmembrane region" description="Helical" evidence="1">
    <location>
        <begin position="6"/>
        <end position="25"/>
    </location>
</feature>
<keyword evidence="1" id="KW-0472">Membrane</keyword>
<organism evidence="2">
    <name type="scientific">uncultured Desulfobacteraceae bacterium</name>
    <dbReference type="NCBI Taxonomy" id="218296"/>
    <lineage>
        <taxon>Bacteria</taxon>
        <taxon>Pseudomonadati</taxon>
        <taxon>Thermodesulfobacteriota</taxon>
        <taxon>Desulfobacteria</taxon>
        <taxon>Desulfobacterales</taxon>
        <taxon>Desulfobacteraceae</taxon>
        <taxon>environmental samples</taxon>
    </lineage>
</organism>
<dbReference type="EMBL" id="CAACVI010000012">
    <property type="protein sequence ID" value="VEN73686.1"/>
    <property type="molecule type" value="Genomic_DNA"/>
</dbReference>
<name>A0A484HH77_9BACT</name>
<proteinExistence type="predicted"/>
<reference evidence="2" key="1">
    <citation type="submission" date="2019-01" db="EMBL/GenBank/DDBJ databases">
        <authorList>
            <consortium name="Genoscope - CEA"/>
            <person name="William W."/>
        </authorList>
    </citation>
    <scope>NUCLEOTIDE SEQUENCE</scope>
    <source>
        <strain evidence="2">CR-1</strain>
    </source>
</reference>
<evidence type="ECO:0000256" key="1">
    <source>
        <dbReference type="SAM" id="Phobius"/>
    </source>
</evidence>
<sequence length="155" mass="17806">MSQTGKGSSVVFVIIIAVFLQFVFVKAQNADSPNRAVVDFAEKYFKFDPAMADRLCDERKAPDDVDVVGQYIQSAEKEAMERGFKLRYLKSCLYDIKTHTIEMEKDRALIRLECKRKQSLLRTFFAPKVHEINELVEVSMENGLWKVCGDVFDLP</sequence>